<dbReference type="SUPFAM" id="SSF75712">
    <property type="entry name" value="Rad50 coiled-coil Zn hook"/>
    <property type="match status" value="1"/>
</dbReference>
<evidence type="ECO:0000256" key="4">
    <source>
        <dbReference type="SAM" id="Coils"/>
    </source>
</evidence>
<keyword evidence="6" id="KW-0269">Exonuclease</keyword>
<organism evidence="6 7">
    <name type="scientific">Nocardioides salarius</name>
    <dbReference type="NCBI Taxonomy" id="374513"/>
    <lineage>
        <taxon>Bacteria</taxon>
        <taxon>Bacillati</taxon>
        <taxon>Actinomycetota</taxon>
        <taxon>Actinomycetes</taxon>
        <taxon>Propionibacteriales</taxon>
        <taxon>Nocardioidaceae</taxon>
        <taxon>Nocardioides</taxon>
    </lineage>
</organism>
<keyword evidence="6" id="KW-0540">Nuclease</keyword>
<comment type="subunit">
    <text evidence="2">Heterodimer of SbcC and SbcD.</text>
</comment>
<evidence type="ECO:0000313" key="7">
    <source>
        <dbReference type="Proteomes" id="UP000732378"/>
    </source>
</evidence>
<dbReference type="Gene3D" id="3.40.50.300">
    <property type="entry name" value="P-loop containing nucleotide triphosphate hydrolases"/>
    <property type="match status" value="2"/>
</dbReference>
<evidence type="ECO:0000259" key="5">
    <source>
        <dbReference type="Pfam" id="PF13476"/>
    </source>
</evidence>
<dbReference type="PANTHER" id="PTHR32114:SF2">
    <property type="entry name" value="ABC TRANSPORTER ABCH.3"/>
    <property type="match status" value="1"/>
</dbReference>
<comment type="similarity">
    <text evidence="1">Belongs to the SMC family. SbcC subfamily.</text>
</comment>
<keyword evidence="6" id="KW-0378">Hydrolase</keyword>
<comment type="caution">
    <text evidence="6">The sequence shown here is derived from an EMBL/GenBank/DDBJ whole genome shotgun (WGS) entry which is preliminary data.</text>
</comment>
<name>A0ABS2MBH1_9ACTN</name>
<evidence type="ECO:0000256" key="3">
    <source>
        <dbReference type="ARBA" id="ARBA00013368"/>
    </source>
</evidence>
<reference evidence="6 7" key="1">
    <citation type="submission" date="2021-01" db="EMBL/GenBank/DDBJ databases">
        <title>Sequencing the genomes of 1000 actinobacteria strains.</title>
        <authorList>
            <person name="Klenk H.-P."/>
        </authorList>
    </citation>
    <scope>NUCLEOTIDE SEQUENCE [LARGE SCALE GENOMIC DNA]</scope>
    <source>
        <strain evidence="6 7">DSM 18239</strain>
    </source>
</reference>
<accession>A0ABS2MBH1</accession>
<dbReference type="Proteomes" id="UP000732378">
    <property type="component" value="Unassembled WGS sequence"/>
</dbReference>
<evidence type="ECO:0000256" key="1">
    <source>
        <dbReference type="ARBA" id="ARBA00006930"/>
    </source>
</evidence>
<dbReference type="SUPFAM" id="SSF52540">
    <property type="entry name" value="P-loop containing nucleoside triphosphate hydrolases"/>
    <property type="match status" value="1"/>
</dbReference>
<feature type="coiled-coil region" evidence="4">
    <location>
        <begin position="396"/>
        <end position="423"/>
    </location>
</feature>
<feature type="coiled-coil region" evidence="4">
    <location>
        <begin position="150"/>
        <end position="184"/>
    </location>
</feature>
<proteinExistence type="inferred from homology"/>
<evidence type="ECO:0000313" key="6">
    <source>
        <dbReference type="EMBL" id="MBM7508537.1"/>
    </source>
</evidence>
<keyword evidence="4" id="KW-0175">Coiled coil</keyword>
<dbReference type="GO" id="GO:0004527">
    <property type="term" value="F:exonuclease activity"/>
    <property type="evidence" value="ECO:0007669"/>
    <property type="project" value="UniProtKB-KW"/>
</dbReference>
<dbReference type="PANTHER" id="PTHR32114">
    <property type="entry name" value="ABC TRANSPORTER ABCH.3"/>
    <property type="match status" value="1"/>
</dbReference>
<evidence type="ECO:0000256" key="2">
    <source>
        <dbReference type="ARBA" id="ARBA00011322"/>
    </source>
</evidence>
<feature type="domain" description="Rad50/SbcC-type AAA" evidence="5">
    <location>
        <begin position="3"/>
        <end position="47"/>
    </location>
</feature>
<sequence>MDAPIVLIHGPNGTGKTSILSALEMALTGRVESMARQDNRYTAHLPFTGQEFATVQVDVASALRPSLMERMTVGGSRVAGEPALNRDLARFFSERCYLDQASLGRLLELYQLRDGKQESLLARFVNELLGLEHLDALRSGLHDATDLRLLKNLATNLAEADNTAKRASVELKQASSTRENAGREFEQATAAVAQLLTAAGIDVAEADVDQLLELAQDGAGVPDPVLPRALDVDRELAALRGRIEAVAERPTSQRLFDARTVLDETVAANATWRERRQPSILRWADAASSAGIDLSNGWSEGLAGELTKVSSLLSRQDQVRREQTAAEQLLASHERDLAGTTEQLTAAQVEASTLVEGLATLSGVITDNTCPVCDRDFAELRIGHLSDHLDTKLARLAEQGAALTTLRRRRDELAQEVGQLVQARNLVAAQVLDAEGLGALESRRLLLESFGRQFDELDPIIREGESVNAAERDARRVVEQLETADREYAHIDAELARFAADLDTAVGLEESALQACRRLSELSAAAIEALQVREVARRNLAEGARRLNAAKLEHKRLTTLVAEILERKSKWESRVTEAKRRQRVAREVHDAASAARTTIVQRVFTESLNNVWADLFMRLAPSEEFIPAFGIPSATKTTLEVSLETRLRNGELGGPPQMMLSAGNLNTAALSLFIALHLAVEPRMRCLVFDDPVQAMDEVHVAQFAALIRTLAKQLKRQVVIAVHERELFDYLTLELSPAYAGDTLITVELGDRANDVDRGIRRREYSEDRAITG</sequence>
<dbReference type="EMBL" id="JAFBBZ010000001">
    <property type="protein sequence ID" value="MBM7508537.1"/>
    <property type="molecule type" value="Genomic_DNA"/>
</dbReference>
<dbReference type="InterPro" id="IPR038729">
    <property type="entry name" value="Rad50/SbcC_AAA"/>
</dbReference>
<dbReference type="Pfam" id="PF13476">
    <property type="entry name" value="AAA_23"/>
    <property type="match status" value="1"/>
</dbReference>
<dbReference type="InterPro" id="IPR027417">
    <property type="entry name" value="P-loop_NTPase"/>
</dbReference>
<keyword evidence="7" id="KW-1185">Reference proteome</keyword>
<gene>
    <name evidence="6" type="ORF">JOE61_002351</name>
</gene>
<protein>
    <recommendedName>
        <fullName evidence="3">Nuclease SbcCD subunit C</fullName>
    </recommendedName>
</protein>